<dbReference type="EMBL" id="JAHMHS010000089">
    <property type="protein sequence ID" value="KAK1720360.1"/>
    <property type="molecule type" value="Genomic_DNA"/>
</dbReference>
<evidence type="ECO:0000313" key="2">
    <source>
        <dbReference type="Proteomes" id="UP001244207"/>
    </source>
</evidence>
<comment type="caution">
    <text evidence="1">The sequence shown here is derived from an EMBL/GenBank/DDBJ whole genome shotgun (WGS) entry which is preliminary data.</text>
</comment>
<organism evidence="1 2">
    <name type="scientific">Glomerella acutata</name>
    <name type="common">Colletotrichum acutatum</name>
    <dbReference type="NCBI Taxonomy" id="27357"/>
    <lineage>
        <taxon>Eukaryota</taxon>
        <taxon>Fungi</taxon>
        <taxon>Dikarya</taxon>
        <taxon>Ascomycota</taxon>
        <taxon>Pezizomycotina</taxon>
        <taxon>Sordariomycetes</taxon>
        <taxon>Hypocreomycetidae</taxon>
        <taxon>Glomerellales</taxon>
        <taxon>Glomerellaceae</taxon>
        <taxon>Colletotrichum</taxon>
        <taxon>Colletotrichum acutatum species complex</taxon>
    </lineage>
</organism>
<gene>
    <name evidence="1" type="ORF">BDZ83DRAFT_630830</name>
</gene>
<reference evidence="1" key="1">
    <citation type="submission" date="2021-12" db="EMBL/GenBank/DDBJ databases">
        <title>Comparative genomics, transcriptomics and evolutionary studies reveal genomic signatures of adaptation to plant cell wall in hemibiotrophic fungi.</title>
        <authorList>
            <consortium name="DOE Joint Genome Institute"/>
            <person name="Baroncelli R."/>
            <person name="Diaz J.F."/>
            <person name="Benocci T."/>
            <person name="Peng M."/>
            <person name="Battaglia E."/>
            <person name="Haridas S."/>
            <person name="Andreopoulos W."/>
            <person name="Labutti K."/>
            <person name="Pangilinan J."/>
            <person name="Floch G.L."/>
            <person name="Makela M.R."/>
            <person name="Henrissat B."/>
            <person name="Grigoriev I.V."/>
            <person name="Crouch J.A."/>
            <person name="De Vries R.P."/>
            <person name="Sukno S.A."/>
            <person name="Thon M.R."/>
        </authorList>
    </citation>
    <scope>NUCLEOTIDE SEQUENCE</scope>
    <source>
        <strain evidence="1">CBS 112980</strain>
    </source>
</reference>
<keyword evidence="2" id="KW-1185">Reference proteome</keyword>
<proteinExistence type="predicted"/>
<dbReference type="GeneID" id="85392755"/>
<accession>A0AAD8XD39</accession>
<dbReference type="Proteomes" id="UP001244207">
    <property type="component" value="Unassembled WGS sequence"/>
</dbReference>
<dbReference type="AlphaFoldDB" id="A0AAD8XD39"/>
<name>A0AAD8XD39_GLOAC</name>
<sequence length="80" mass="9388">MFTLRQYYCRLLRNWLTHPPVNKAMLQAKLSSVTQVMTGREVSRFVMGLRKRQRRIESERNLPSGCLSRRGITCLTLVMC</sequence>
<protein>
    <submittedName>
        <fullName evidence="1">Uncharacterized protein</fullName>
    </submittedName>
</protein>
<evidence type="ECO:0000313" key="1">
    <source>
        <dbReference type="EMBL" id="KAK1720360.1"/>
    </source>
</evidence>
<dbReference type="RefSeq" id="XP_060361871.1">
    <property type="nucleotide sequence ID" value="XM_060508856.1"/>
</dbReference>